<reference evidence="16 17" key="1">
    <citation type="journal article" date="2013" name="Stand. Genomic Sci.">
        <title>Genomic Encyclopedia of Type Strains, Phase I: The one thousand microbial genomes (KMG-I) project.</title>
        <authorList>
            <person name="Kyrpides N.C."/>
            <person name="Woyke T."/>
            <person name="Eisen J.A."/>
            <person name="Garrity G."/>
            <person name="Lilburn T.G."/>
            <person name="Beck B.J."/>
            <person name="Whitman W.B."/>
            <person name="Hugenholtz P."/>
            <person name="Klenk H.P."/>
        </authorList>
    </citation>
    <scope>NUCLEOTIDE SEQUENCE [LARGE SCALE GENOMIC DNA]</scope>
    <source>
        <strain evidence="16 17">DSM 45044</strain>
    </source>
</reference>
<dbReference type="InterPro" id="IPR036410">
    <property type="entry name" value="HSP_DnaJ_Cys-rich_dom_sf"/>
</dbReference>
<evidence type="ECO:0000256" key="7">
    <source>
        <dbReference type="ARBA" id="ARBA00023016"/>
    </source>
</evidence>
<dbReference type="Gene3D" id="2.60.260.20">
    <property type="entry name" value="Urease metallochaperone UreE, N-terminal domain"/>
    <property type="match status" value="2"/>
</dbReference>
<dbReference type="PROSITE" id="PS51188">
    <property type="entry name" value="ZF_CR"/>
    <property type="match status" value="1"/>
</dbReference>
<keyword evidence="4 11" id="KW-0677">Repeat</keyword>
<evidence type="ECO:0000256" key="9">
    <source>
        <dbReference type="ARBA" id="ARBA00061004"/>
    </source>
</evidence>
<keyword evidence="7 11" id="KW-0346">Stress response</keyword>
<dbReference type="CDD" id="cd06257">
    <property type="entry name" value="DnaJ"/>
    <property type="match status" value="1"/>
</dbReference>
<evidence type="ECO:0000256" key="2">
    <source>
        <dbReference type="ARBA" id="ARBA00022705"/>
    </source>
</evidence>
<evidence type="ECO:0000256" key="5">
    <source>
        <dbReference type="ARBA" id="ARBA00022771"/>
    </source>
</evidence>
<dbReference type="NCBIfam" id="NF008035">
    <property type="entry name" value="PRK10767.1"/>
    <property type="match status" value="1"/>
</dbReference>
<dbReference type="Pfam" id="PF01556">
    <property type="entry name" value="DnaJ_C"/>
    <property type="match status" value="1"/>
</dbReference>
<dbReference type="InterPro" id="IPR018253">
    <property type="entry name" value="DnaJ_domain_CS"/>
</dbReference>
<evidence type="ECO:0000256" key="13">
    <source>
        <dbReference type="SAM" id="MobiDB-lite"/>
    </source>
</evidence>
<dbReference type="GO" id="GO:0051082">
    <property type="term" value="F:unfolded protein binding"/>
    <property type="evidence" value="ECO:0007669"/>
    <property type="project" value="UniProtKB-UniRule"/>
</dbReference>
<comment type="similarity">
    <text evidence="9 11">Belongs to the DnaJ family.</text>
</comment>
<keyword evidence="17" id="KW-1185">Reference proteome</keyword>
<dbReference type="SUPFAM" id="SSF49493">
    <property type="entry name" value="HSP40/DnaJ peptide-binding domain"/>
    <property type="match status" value="2"/>
</dbReference>
<feature type="zinc finger region" description="CR-type" evidence="12">
    <location>
        <begin position="155"/>
        <end position="233"/>
    </location>
</feature>
<feature type="binding site" evidence="11">
    <location>
        <position position="171"/>
    </location>
    <ligand>
        <name>Zn(2+)</name>
        <dbReference type="ChEBI" id="CHEBI:29105"/>
        <label>1</label>
    </ligand>
</feature>
<keyword evidence="2 11" id="KW-0235">DNA replication</keyword>
<dbReference type="GO" id="GO:0005737">
    <property type="term" value="C:cytoplasm"/>
    <property type="evidence" value="ECO:0007669"/>
    <property type="project" value="UniProtKB-SubCell"/>
</dbReference>
<evidence type="ECO:0000259" key="15">
    <source>
        <dbReference type="PROSITE" id="PS51188"/>
    </source>
</evidence>
<name>A0A562V0I7_9ACTN</name>
<dbReference type="SUPFAM" id="SSF57938">
    <property type="entry name" value="DnaJ/Hsp40 cysteine-rich domain"/>
    <property type="match status" value="1"/>
</dbReference>
<evidence type="ECO:0000259" key="14">
    <source>
        <dbReference type="PROSITE" id="PS50076"/>
    </source>
</evidence>
<dbReference type="SUPFAM" id="SSF46565">
    <property type="entry name" value="Chaperone J-domain"/>
    <property type="match status" value="1"/>
</dbReference>
<keyword evidence="8 11" id="KW-0143">Chaperone</keyword>
<evidence type="ECO:0000256" key="3">
    <source>
        <dbReference type="ARBA" id="ARBA00022723"/>
    </source>
</evidence>
<comment type="cofactor">
    <cofactor evidence="11">
        <name>Zn(2+)</name>
        <dbReference type="ChEBI" id="CHEBI:29105"/>
    </cofactor>
    <text evidence="11">Binds 2 Zn(2+) ions per monomer.</text>
</comment>
<dbReference type="GO" id="GO:0031072">
    <property type="term" value="F:heat shock protein binding"/>
    <property type="evidence" value="ECO:0007669"/>
    <property type="project" value="InterPro"/>
</dbReference>
<evidence type="ECO:0000256" key="8">
    <source>
        <dbReference type="ARBA" id="ARBA00023186"/>
    </source>
</evidence>
<sequence length="388" mass="40924">MVSRDWLEKDFYKVLGVTKDAPSSDIKKAYRKLARDLHPDHNPGNADAEERFKEVSEAYAVLSDDRQRAEYDEMRSLMGAGAFRRGARMGQGGMPFDFDDLMAQARGGGFGGGGNNGGLGDLFGSFFGGGRRRGPTKGRDVETGVVLEFDDSVKGVALPLKLRSPGVCDLCHGSGAKPGTSPKTCPTCQGAGVRTVNQGAFSLSEPCRECDGVGTVIVDKCPECQGTGGVTKTRTMTVRIPAGVKSGQRIRLAGRGEPGTRGGAAGDLYVLVTVRPHPLFARDGDNLALTVPVSFTEAALGVNLRIPTLDGPVTLRVPPGTPSGRTLRVRGRGVNRDNGKGGDLLVTIEVHVPKDLTPEARKALEEYAQAAPAAPRDEIERAAAAPTG</sequence>
<dbReference type="Gene3D" id="2.10.230.10">
    <property type="entry name" value="Heat shock protein DnaJ, cysteine-rich domain"/>
    <property type="match status" value="1"/>
</dbReference>
<dbReference type="HAMAP" id="MF_01152">
    <property type="entry name" value="DnaJ"/>
    <property type="match status" value="1"/>
</dbReference>
<comment type="subcellular location">
    <subcellularLocation>
        <location evidence="11">Cytoplasm</location>
    </subcellularLocation>
</comment>
<feature type="binding site" evidence="11">
    <location>
        <position position="188"/>
    </location>
    <ligand>
        <name>Zn(2+)</name>
        <dbReference type="ChEBI" id="CHEBI:29105"/>
        <label>2</label>
    </ligand>
</feature>
<gene>
    <name evidence="11" type="primary">dnaJ</name>
    <name evidence="16" type="ORF">LX16_2171</name>
</gene>
<comment type="subunit">
    <text evidence="11">Homodimer.</text>
</comment>
<dbReference type="CDD" id="cd10747">
    <property type="entry name" value="DnaJ_C"/>
    <property type="match status" value="1"/>
</dbReference>
<dbReference type="InterPro" id="IPR036869">
    <property type="entry name" value="J_dom_sf"/>
</dbReference>
<dbReference type="SMART" id="SM00271">
    <property type="entry name" value="DnaJ"/>
    <property type="match status" value="1"/>
</dbReference>
<dbReference type="InterPro" id="IPR001305">
    <property type="entry name" value="HSP_DnaJ_Cys-rich_dom"/>
</dbReference>
<dbReference type="InterPro" id="IPR001623">
    <property type="entry name" value="DnaJ_domain"/>
</dbReference>
<feature type="region of interest" description="Disordered" evidence="13">
    <location>
        <begin position="367"/>
        <end position="388"/>
    </location>
</feature>
<feature type="binding site" evidence="11">
    <location>
        <position position="221"/>
    </location>
    <ligand>
        <name>Zn(2+)</name>
        <dbReference type="ChEBI" id="CHEBI:29105"/>
        <label>1</label>
    </ligand>
</feature>
<dbReference type="FunFam" id="2.60.260.20:FF:000005">
    <property type="entry name" value="Chaperone protein dnaJ 1, mitochondrial"/>
    <property type="match status" value="1"/>
</dbReference>
<comment type="caution">
    <text evidence="16">The sequence shown here is derived from an EMBL/GenBank/DDBJ whole genome shotgun (WGS) entry which is preliminary data.</text>
</comment>
<feature type="repeat" description="CXXCXGXG motif" evidence="11">
    <location>
        <begin position="221"/>
        <end position="228"/>
    </location>
</feature>
<evidence type="ECO:0000256" key="1">
    <source>
        <dbReference type="ARBA" id="ARBA00022490"/>
    </source>
</evidence>
<dbReference type="GO" id="GO:0006260">
    <property type="term" value="P:DNA replication"/>
    <property type="evidence" value="ECO:0007669"/>
    <property type="project" value="UniProtKB-KW"/>
</dbReference>
<feature type="binding site" evidence="11">
    <location>
        <position position="207"/>
    </location>
    <ligand>
        <name>Zn(2+)</name>
        <dbReference type="ChEBI" id="CHEBI:29105"/>
        <label>2</label>
    </ligand>
</feature>
<keyword evidence="1 11" id="KW-0963">Cytoplasm</keyword>
<keyword evidence="6 11" id="KW-0862">Zinc</keyword>
<comment type="domain">
    <text evidence="11">The J domain is necessary and sufficient to stimulate DnaK ATPase activity. Zinc center 1 plays an important role in the autonomous, DnaK-independent chaperone activity of DnaJ. Zinc center 2 is essential for interaction with DnaK and for DnaJ activity.</text>
</comment>
<dbReference type="Pfam" id="PF00684">
    <property type="entry name" value="DnaJ_CXXCXGXG"/>
    <property type="match status" value="1"/>
</dbReference>
<feature type="binding site" evidence="11">
    <location>
        <position position="210"/>
    </location>
    <ligand>
        <name>Zn(2+)</name>
        <dbReference type="ChEBI" id="CHEBI:29105"/>
        <label>2</label>
    </ligand>
</feature>
<dbReference type="InterPro" id="IPR002939">
    <property type="entry name" value="DnaJ_C"/>
</dbReference>
<feature type="repeat" description="CXXCXGXG motif" evidence="11">
    <location>
        <begin position="207"/>
        <end position="214"/>
    </location>
</feature>
<protein>
    <recommendedName>
        <fullName evidence="10 11">Chaperone protein DnaJ</fullName>
    </recommendedName>
</protein>
<dbReference type="OrthoDB" id="9779889at2"/>
<dbReference type="AlphaFoldDB" id="A0A562V0I7"/>
<dbReference type="GO" id="GO:0009408">
    <property type="term" value="P:response to heat"/>
    <property type="evidence" value="ECO:0007669"/>
    <property type="project" value="InterPro"/>
</dbReference>
<dbReference type="PROSITE" id="PS50076">
    <property type="entry name" value="DNAJ_2"/>
    <property type="match status" value="1"/>
</dbReference>
<feature type="binding site" evidence="11">
    <location>
        <position position="168"/>
    </location>
    <ligand>
        <name>Zn(2+)</name>
        <dbReference type="ChEBI" id="CHEBI:29105"/>
        <label>1</label>
    </ligand>
</feature>
<feature type="domain" description="J" evidence="14">
    <location>
        <begin position="10"/>
        <end position="75"/>
    </location>
</feature>
<evidence type="ECO:0000256" key="11">
    <source>
        <dbReference type="HAMAP-Rule" id="MF_01152"/>
    </source>
</evidence>
<feature type="repeat" description="CXXCXGXG motif" evidence="11">
    <location>
        <begin position="168"/>
        <end position="175"/>
    </location>
</feature>
<dbReference type="Proteomes" id="UP000321617">
    <property type="component" value="Unassembled WGS sequence"/>
</dbReference>
<evidence type="ECO:0000313" key="16">
    <source>
        <dbReference type="EMBL" id="TWJ11450.1"/>
    </source>
</evidence>
<dbReference type="PROSITE" id="PS00636">
    <property type="entry name" value="DNAJ_1"/>
    <property type="match status" value="1"/>
</dbReference>
<evidence type="ECO:0000313" key="17">
    <source>
        <dbReference type="Proteomes" id="UP000321617"/>
    </source>
</evidence>
<organism evidence="16 17">
    <name type="scientific">Stackebrandtia albiflava</name>
    <dbReference type="NCBI Taxonomy" id="406432"/>
    <lineage>
        <taxon>Bacteria</taxon>
        <taxon>Bacillati</taxon>
        <taxon>Actinomycetota</taxon>
        <taxon>Actinomycetes</taxon>
        <taxon>Glycomycetales</taxon>
        <taxon>Glycomycetaceae</taxon>
        <taxon>Stackebrandtia</taxon>
    </lineage>
</organism>
<dbReference type="EMBL" id="VLLL01000006">
    <property type="protein sequence ID" value="TWJ11450.1"/>
    <property type="molecule type" value="Genomic_DNA"/>
</dbReference>
<dbReference type="FunFam" id="2.10.230.10:FF:000002">
    <property type="entry name" value="Molecular chaperone DnaJ"/>
    <property type="match status" value="1"/>
</dbReference>
<feature type="binding site" evidence="11">
    <location>
        <position position="185"/>
    </location>
    <ligand>
        <name>Zn(2+)</name>
        <dbReference type="ChEBI" id="CHEBI:29105"/>
        <label>2</label>
    </ligand>
</feature>
<dbReference type="NCBIfam" id="TIGR02349">
    <property type="entry name" value="DnaJ_bact"/>
    <property type="match status" value="1"/>
</dbReference>
<feature type="repeat" description="CXXCXGXG motif" evidence="11">
    <location>
        <begin position="185"/>
        <end position="192"/>
    </location>
</feature>
<evidence type="ECO:0000256" key="12">
    <source>
        <dbReference type="PROSITE-ProRule" id="PRU00546"/>
    </source>
</evidence>
<keyword evidence="3 11" id="KW-0479">Metal-binding</keyword>
<comment type="function">
    <text evidence="11">Participates actively in the response to hyperosmotic and heat shock by preventing the aggregation of stress-denatured proteins and by disaggregating proteins, also in an autonomous, DnaK-independent fashion. Unfolded proteins bind initially to DnaJ; upon interaction with the DnaJ-bound protein, DnaK hydrolyzes its bound ATP, resulting in the formation of a stable complex. GrpE releases ADP from DnaK; ATP binding to DnaK triggers the release of the substrate protein, thus completing the reaction cycle. Several rounds of ATP-dependent interactions between DnaJ, DnaK and GrpE are required for fully efficient folding. Also involved, together with DnaK and GrpE, in the DNA replication of plasmids through activation of initiation proteins.</text>
</comment>
<dbReference type="PANTHER" id="PTHR43096">
    <property type="entry name" value="DNAJ HOMOLOG 1, MITOCHONDRIAL-RELATED"/>
    <property type="match status" value="1"/>
</dbReference>
<dbReference type="GO" id="GO:0005524">
    <property type="term" value="F:ATP binding"/>
    <property type="evidence" value="ECO:0007669"/>
    <property type="project" value="InterPro"/>
</dbReference>
<dbReference type="PANTHER" id="PTHR43096:SF54">
    <property type="entry name" value="CHAPERONE PROTEIN DNAJ 1"/>
    <property type="match status" value="1"/>
</dbReference>
<feature type="domain" description="CR-type" evidence="15">
    <location>
        <begin position="155"/>
        <end position="233"/>
    </location>
</feature>
<proteinExistence type="inferred from homology"/>
<accession>A0A562V0I7</accession>
<dbReference type="InterPro" id="IPR012724">
    <property type="entry name" value="DnaJ"/>
</dbReference>
<feature type="binding site" evidence="11">
    <location>
        <position position="224"/>
    </location>
    <ligand>
        <name>Zn(2+)</name>
        <dbReference type="ChEBI" id="CHEBI:29105"/>
        <label>1</label>
    </ligand>
</feature>
<dbReference type="Pfam" id="PF00226">
    <property type="entry name" value="DnaJ"/>
    <property type="match status" value="1"/>
</dbReference>
<dbReference type="InterPro" id="IPR008971">
    <property type="entry name" value="HSP40/DnaJ_pept-bd"/>
</dbReference>
<dbReference type="CDD" id="cd10719">
    <property type="entry name" value="DnaJ_zf"/>
    <property type="match status" value="1"/>
</dbReference>
<evidence type="ECO:0000256" key="6">
    <source>
        <dbReference type="ARBA" id="ARBA00022833"/>
    </source>
</evidence>
<dbReference type="GO" id="GO:0008270">
    <property type="term" value="F:zinc ion binding"/>
    <property type="evidence" value="ECO:0007669"/>
    <property type="project" value="UniProtKB-UniRule"/>
</dbReference>
<evidence type="ECO:0000256" key="4">
    <source>
        <dbReference type="ARBA" id="ARBA00022737"/>
    </source>
</evidence>
<keyword evidence="5 11" id="KW-0863">Zinc-finger</keyword>
<dbReference type="GO" id="GO:0042026">
    <property type="term" value="P:protein refolding"/>
    <property type="evidence" value="ECO:0007669"/>
    <property type="project" value="TreeGrafter"/>
</dbReference>
<evidence type="ECO:0000256" key="10">
    <source>
        <dbReference type="ARBA" id="ARBA00067609"/>
    </source>
</evidence>
<dbReference type="RefSeq" id="WP_147137524.1">
    <property type="nucleotide sequence ID" value="NZ_BAABIJ010000002.1"/>
</dbReference>
<dbReference type="PRINTS" id="PR00625">
    <property type="entry name" value="JDOMAIN"/>
</dbReference>
<dbReference type="Gene3D" id="1.10.287.110">
    <property type="entry name" value="DnaJ domain"/>
    <property type="match status" value="1"/>
</dbReference>